<organism evidence="8 9">
    <name type="scientific">Actinidia rufa</name>
    <dbReference type="NCBI Taxonomy" id="165716"/>
    <lineage>
        <taxon>Eukaryota</taxon>
        <taxon>Viridiplantae</taxon>
        <taxon>Streptophyta</taxon>
        <taxon>Embryophyta</taxon>
        <taxon>Tracheophyta</taxon>
        <taxon>Spermatophyta</taxon>
        <taxon>Magnoliopsida</taxon>
        <taxon>eudicotyledons</taxon>
        <taxon>Gunneridae</taxon>
        <taxon>Pentapetalae</taxon>
        <taxon>asterids</taxon>
        <taxon>Ericales</taxon>
        <taxon>Actinidiaceae</taxon>
        <taxon>Actinidia</taxon>
    </lineage>
</organism>
<dbReference type="SUPFAM" id="SSF55008">
    <property type="entry name" value="HMA, heavy metal-associated domain"/>
    <property type="match status" value="2"/>
</dbReference>
<dbReference type="PANTHER" id="PTHR46195:SF3">
    <property type="entry name" value="HEAVY METAL-ASSOCIATED ISOPRENYLATED PLANT PROTEIN 3-LIKE"/>
    <property type="match status" value="1"/>
</dbReference>
<dbReference type="Gene3D" id="3.30.70.100">
    <property type="match status" value="2"/>
</dbReference>
<evidence type="ECO:0000313" key="9">
    <source>
        <dbReference type="Proteomes" id="UP000585474"/>
    </source>
</evidence>
<feature type="domain" description="HMA" evidence="7">
    <location>
        <begin position="150"/>
        <end position="217"/>
    </location>
</feature>
<dbReference type="AlphaFoldDB" id="A0A7J0F4T7"/>
<evidence type="ECO:0000256" key="3">
    <source>
        <dbReference type="ARBA" id="ARBA00022723"/>
    </source>
</evidence>
<gene>
    <name evidence="8" type="ORF">Acr_09g0001360</name>
</gene>
<feature type="compositionally biased region" description="Basic residues" evidence="6">
    <location>
        <begin position="1"/>
        <end position="11"/>
    </location>
</feature>
<evidence type="ECO:0000256" key="6">
    <source>
        <dbReference type="SAM" id="MobiDB-lite"/>
    </source>
</evidence>
<evidence type="ECO:0000256" key="2">
    <source>
        <dbReference type="ARBA" id="ARBA00022481"/>
    </source>
</evidence>
<dbReference type="InterPro" id="IPR006121">
    <property type="entry name" value="HMA_dom"/>
</dbReference>
<evidence type="ECO:0000313" key="8">
    <source>
        <dbReference type="EMBL" id="GFY93690.1"/>
    </source>
</evidence>
<evidence type="ECO:0000256" key="5">
    <source>
        <dbReference type="ARBA" id="ARBA00024045"/>
    </source>
</evidence>
<dbReference type="EMBL" id="BJWL01000009">
    <property type="protein sequence ID" value="GFY93690.1"/>
    <property type="molecule type" value="Genomic_DNA"/>
</dbReference>
<feature type="compositionally biased region" description="Polar residues" evidence="6">
    <location>
        <begin position="14"/>
        <end position="36"/>
    </location>
</feature>
<keyword evidence="4" id="KW-0636">Prenylation</keyword>
<keyword evidence="4" id="KW-0449">Lipoprotein</keyword>
<evidence type="ECO:0000259" key="7">
    <source>
        <dbReference type="PROSITE" id="PS50846"/>
    </source>
</evidence>
<dbReference type="InterPro" id="IPR036163">
    <property type="entry name" value="HMA_dom_sf"/>
</dbReference>
<proteinExistence type="inferred from homology"/>
<feature type="domain" description="HMA" evidence="7">
    <location>
        <begin position="56"/>
        <end position="120"/>
    </location>
</feature>
<dbReference type="PANTHER" id="PTHR46195">
    <property type="entry name" value="HEAVY METAL-ASSOCIATED ISOPRENYLATED PLANT PROTEIN 7"/>
    <property type="match status" value="1"/>
</dbReference>
<feature type="region of interest" description="Disordered" evidence="6">
    <location>
        <begin position="215"/>
        <end position="234"/>
    </location>
</feature>
<dbReference type="GO" id="GO:0009626">
    <property type="term" value="P:plant-type hypersensitive response"/>
    <property type="evidence" value="ECO:0007669"/>
    <property type="project" value="UniProtKB-KW"/>
</dbReference>
<comment type="subcellular location">
    <subcellularLocation>
        <location evidence="1">Membrane</location>
        <topology evidence="1">Peripheral membrane protein</topology>
    </subcellularLocation>
</comment>
<comment type="caution">
    <text evidence="8">The sequence shown here is derived from an EMBL/GenBank/DDBJ whole genome shotgun (WGS) entry which is preliminary data.</text>
</comment>
<accession>A0A7J0F4T7</accession>
<dbReference type="OrthoDB" id="689350at2759"/>
<keyword evidence="9" id="KW-1185">Reference proteome</keyword>
<dbReference type="InterPro" id="IPR044577">
    <property type="entry name" value="HIPP4/7/8/17/18/19"/>
</dbReference>
<keyword evidence="3" id="KW-0479">Metal-binding</keyword>
<keyword evidence="2" id="KW-0488">Methylation</keyword>
<dbReference type="Pfam" id="PF00403">
    <property type="entry name" value="HMA"/>
    <property type="match status" value="2"/>
</dbReference>
<protein>
    <recommendedName>
        <fullName evidence="7">HMA domain-containing protein</fullName>
    </recommendedName>
</protein>
<dbReference type="GO" id="GO:0046872">
    <property type="term" value="F:metal ion binding"/>
    <property type="evidence" value="ECO:0007669"/>
    <property type="project" value="UniProtKB-KW"/>
</dbReference>
<dbReference type="GO" id="GO:0016020">
    <property type="term" value="C:membrane"/>
    <property type="evidence" value="ECO:0007669"/>
    <property type="project" value="UniProtKB-SubCell"/>
</dbReference>
<name>A0A7J0F4T7_9ERIC</name>
<reference evidence="8 9" key="1">
    <citation type="submission" date="2019-07" db="EMBL/GenBank/DDBJ databases">
        <title>De Novo Assembly of kiwifruit Actinidia rufa.</title>
        <authorList>
            <person name="Sugita-Konishi S."/>
            <person name="Sato K."/>
            <person name="Mori E."/>
            <person name="Abe Y."/>
            <person name="Kisaki G."/>
            <person name="Hamano K."/>
            <person name="Suezawa K."/>
            <person name="Otani M."/>
            <person name="Fukuda T."/>
            <person name="Manabe T."/>
            <person name="Gomi K."/>
            <person name="Tabuchi M."/>
            <person name="Akimitsu K."/>
            <person name="Kataoka I."/>
        </authorList>
    </citation>
    <scope>NUCLEOTIDE SEQUENCE [LARGE SCALE GENOMIC DNA]</scope>
    <source>
        <strain evidence="9">cv. Fuchu</strain>
    </source>
</reference>
<dbReference type="PROSITE" id="PS50846">
    <property type="entry name" value="HMA_2"/>
    <property type="match status" value="2"/>
</dbReference>
<feature type="compositionally biased region" description="Basic and acidic residues" evidence="6">
    <location>
        <begin position="223"/>
        <end position="234"/>
    </location>
</feature>
<dbReference type="CDD" id="cd00371">
    <property type="entry name" value="HMA"/>
    <property type="match status" value="2"/>
</dbReference>
<sequence>MGKRRNIRAHRSQQDQADNASKKCSNVTSDEANSTTRTERADNLSTHNSETTTKIYTVIVLGVSMHCEGCADTIKQHLHSFDGVQQVEIDMSNHKVTVRGKIAEPKMIVKRLRRRTNNRVALISPVLKEKTEEEIREEKRKEELRNKPMMVEVVLKVYMHCEGCAQDIKSCIHKMEGVLNVVTDMSTSQVTVKGAFQPHQLVEYIKKKIGKHGTIVKKTPPTKNEDDNKNEEQGEKIDIKDYYQMYPPGRVYAPQFFSEENPNACSVM</sequence>
<dbReference type="Proteomes" id="UP000585474">
    <property type="component" value="Unassembled WGS sequence"/>
</dbReference>
<evidence type="ECO:0000256" key="1">
    <source>
        <dbReference type="ARBA" id="ARBA00004170"/>
    </source>
</evidence>
<evidence type="ECO:0000256" key="4">
    <source>
        <dbReference type="ARBA" id="ARBA00023289"/>
    </source>
</evidence>
<feature type="region of interest" description="Disordered" evidence="6">
    <location>
        <begin position="1"/>
        <end position="46"/>
    </location>
</feature>
<comment type="similarity">
    <text evidence="5">Belongs to the HIPP family.</text>
</comment>